<evidence type="ECO:0000256" key="4">
    <source>
        <dbReference type="SAM" id="MobiDB-lite"/>
    </source>
</evidence>
<feature type="compositionally biased region" description="Basic and acidic residues" evidence="4">
    <location>
        <begin position="1163"/>
        <end position="1183"/>
    </location>
</feature>
<dbReference type="EnsemblMetazoa" id="SCAU007805-RC">
    <property type="protein sequence ID" value="SCAU007805-PC"/>
    <property type="gene ID" value="SCAU007805"/>
</dbReference>
<evidence type="ECO:0000256" key="1">
    <source>
        <dbReference type="ARBA" id="ARBA00022598"/>
    </source>
</evidence>
<feature type="compositionally biased region" description="Low complexity" evidence="4">
    <location>
        <begin position="11"/>
        <end position="21"/>
    </location>
</feature>
<dbReference type="EnsemblMetazoa" id="SCAU007805-RE">
    <property type="protein sequence ID" value="SCAU007805-PE"/>
    <property type="gene ID" value="SCAU007805"/>
</dbReference>
<dbReference type="GO" id="GO:0005524">
    <property type="term" value="F:ATP binding"/>
    <property type="evidence" value="ECO:0007669"/>
    <property type="project" value="UniProtKB-KW"/>
</dbReference>
<evidence type="ECO:0000256" key="2">
    <source>
        <dbReference type="ARBA" id="ARBA00022741"/>
    </source>
</evidence>
<evidence type="ECO:0008006" key="7">
    <source>
        <dbReference type="Google" id="ProtNLM"/>
    </source>
</evidence>
<dbReference type="AlphaFoldDB" id="A0A1I8PG45"/>
<dbReference type="Gene3D" id="3.30.470.20">
    <property type="entry name" value="ATP-grasp fold, B domain"/>
    <property type="match status" value="1"/>
</dbReference>
<feature type="compositionally biased region" description="Gly residues" evidence="4">
    <location>
        <begin position="264"/>
        <end position="274"/>
    </location>
</feature>
<accession>A0A1I8PG45</accession>
<keyword evidence="3" id="KW-0067">ATP-binding</keyword>
<dbReference type="EnsemblMetazoa" id="SCAU007805-RA">
    <property type="protein sequence ID" value="SCAU007805-PA"/>
    <property type="gene ID" value="SCAU007805"/>
</dbReference>
<dbReference type="OrthoDB" id="202825at2759"/>
<dbReference type="InterPro" id="IPR004344">
    <property type="entry name" value="TTL/TTLL_fam"/>
</dbReference>
<feature type="compositionally biased region" description="Low complexity" evidence="4">
    <location>
        <begin position="184"/>
        <end position="207"/>
    </location>
</feature>
<dbReference type="PROSITE" id="PS51221">
    <property type="entry name" value="TTL"/>
    <property type="match status" value="1"/>
</dbReference>
<feature type="compositionally biased region" description="Polar residues" evidence="4">
    <location>
        <begin position="1136"/>
        <end position="1146"/>
    </location>
</feature>
<keyword evidence="1" id="KW-0436">Ligase</keyword>
<feature type="compositionally biased region" description="Polar residues" evidence="4">
    <location>
        <begin position="277"/>
        <end position="288"/>
    </location>
</feature>
<proteinExistence type="predicted"/>
<feature type="region of interest" description="Disordered" evidence="4">
    <location>
        <begin position="160"/>
        <end position="317"/>
    </location>
</feature>
<keyword evidence="6" id="KW-1185">Reference proteome</keyword>
<dbReference type="PANTHER" id="PTHR12241">
    <property type="entry name" value="TUBULIN POLYGLUTAMYLASE"/>
    <property type="match status" value="1"/>
</dbReference>
<dbReference type="KEGG" id="scac:106091855"/>
<evidence type="ECO:0000313" key="5">
    <source>
        <dbReference type="EnsemblMetazoa" id="SCAU007805-PC"/>
    </source>
</evidence>
<feature type="region of interest" description="Disordered" evidence="4">
    <location>
        <begin position="38"/>
        <end position="93"/>
    </location>
</feature>
<evidence type="ECO:0000313" key="6">
    <source>
        <dbReference type="Proteomes" id="UP000095300"/>
    </source>
</evidence>
<dbReference type="GO" id="GO:0036064">
    <property type="term" value="C:ciliary basal body"/>
    <property type="evidence" value="ECO:0007669"/>
    <property type="project" value="TreeGrafter"/>
</dbReference>
<dbReference type="STRING" id="35570.A0A1I8PG45"/>
<dbReference type="PANTHER" id="PTHR12241:SF162">
    <property type="entry name" value="TUBULIN MONOGLUTAMYLASE TTLL4"/>
    <property type="match status" value="1"/>
</dbReference>
<feature type="region of interest" description="Disordered" evidence="4">
    <location>
        <begin position="1"/>
        <end position="24"/>
    </location>
</feature>
<protein>
    <recommendedName>
        <fullName evidence="7">Tubulin polyglutamylase TTLL4</fullName>
    </recommendedName>
</protein>
<name>A0A1I8PG45_STOCA</name>
<dbReference type="Pfam" id="PF03133">
    <property type="entry name" value="TTL"/>
    <property type="match status" value="1"/>
</dbReference>
<dbReference type="VEuPathDB" id="VectorBase:SCAU007805"/>
<dbReference type="GO" id="GO:0000226">
    <property type="term" value="P:microtubule cytoskeleton organization"/>
    <property type="evidence" value="ECO:0007669"/>
    <property type="project" value="TreeGrafter"/>
</dbReference>
<reference evidence="6" key="1">
    <citation type="submission" date="2015-05" db="EMBL/GenBank/DDBJ databases">
        <authorList>
            <person name="Wilson R.K."/>
            <person name="Warren W.C."/>
            <person name="Olafson P."/>
        </authorList>
    </citation>
    <scope>NUCLEOTIDE SEQUENCE [LARGE SCALE GENOMIC DNA]</scope>
    <source>
        <strain evidence="6">USDA</strain>
    </source>
</reference>
<feature type="region of interest" description="Disordered" evidence="4">
    <location>
        <begin position="1133"/>
        <end position="1183"/>
    </location>
</feature>
<dbReference type="Proteomes" id="UP000095300">
    <property type="component" value="Unassembled WGS sequence"/>
</dbReference>
<organism evidence="5 6">
    <name type="scientific">Stomoxys calcitrans</name>
    <name type="common">Stable fly</name>
    <name type="synonym">Conops calcitrans</name>
    <dbReference type="NCBI Taxonomy" id="35570"/>
    <lineage>
        <taxon>Eukaryota</taxon>
        <taxon>Metazoa</taxon>
        <taxon>Ecdysozoa</taxon>
        <taxon>Arthropoda</taxon>
        <taxon>Hexapoda</taxon>
        <taxon>Insecta</taxon>
        <taxon>Pterygota</taxon>
        <taxon>Neoptera</taxon>
        <taxon>Endopterygota</taxon>
        <taxon>Diptera</taxon>
        <taxon>Brachycera</taxon>
        <taxon>Muscomorpha</taxon>
        <taxon>Muscoidea</taxon>
        <taxon>Muscidae</taxon>
        <taxon>Stomoxys</taxon>
    </lineage>
</organism>
<gene>
    <name evidence="5" type="primary">106091855</name>
</gene>
<evidence type="ECO:0000256" key="3">
    <source>
        <dbReference type="ARBA" id="ARBA00022840"/>
    </source>
</evidence>
<dbReference type="GO" id="GO:0070740">
    <property type="term" value="F:tubulin-glutamic acid ligase activity"/>
    <property type="evidence" value="ECO:0007669"/>
    <property type="project" value="TreeGrafter"/>
</dbReference>
<keyword evidence="2" id="KW-0547">Nucleotide-binding</keyword>
<feature type="compositionally biased region" description="Basic residues" evidence="4">
    <location>
        <begin position="161"/>
        <end position="179"/>
    </location>
</feature>
<feature type="compositionally biased region" description="Basic residues" evidence="4">
    <location>
        <begin position="52"/>
        <end position="84"/>
    </location>
</feature>
<reference evidence="5" key="2">
    <citation type="submission" date="2020-05" db="UniProtKB">
        <authorList>
            <consortium name="EnsemblMetazoa"/>
        </authorList>
    </citation>
    <scope>IDENTIFICATION</scope>
    <source>
        <strain evidence="5">USDA</strain>
    </source>
</reference>
<dbReference type="SUPFAM" id="SSF56059">
    <property type="entry name" value="Glutathione synthetase ATP-binding domain-like"/>
    <property type="match status" value="1"/>
</dbReference>
<sequence length="1183" mass="132423">MAPISEKRVSQQQQTHQHPQTDMTVQSLSTVALLKEGVSGISSGGGGGSTLSHHHHNQHHHHQHNHHHNNNNHHHHHNHHHHQHAKENATAGRSSNGIAAIVNPKSLEILDFHESWLEEMEVYKDMMQVKKHVPAQLLGSHNHAHTPQGCQIDVINNHLQHQQHHHHLHQNHNHHHHASANKLSSHATTTTTASTAVNGVGNNMVNGTAKRRNVNDNKTRARVVPATSADASLKEGRAEMSNGNQLHLKRPREETPTKTAVGSNVGGGVVGSGGANRTTTSNFSSSHPNAKRSGHSATTHATATTKLPGPSLDHTTRQTTTKSAVVTAAQLSSPTANTNAYEAPANSVNIKTAPTTATPASPKHNSKIIVNQFHASSLLNGKKLDEIEKILTLNGLAPTPTSTANEASFYAAHYLNGGDAHKNLNNISNGMTRPTANGESTNYVGVSLANHQVVNDNQNGHAEDVDDDPSSAIDGVHLDSDSDLEDDYVGEPFYLKEDGDETLQSKTKPYVHYTPRCILSPSLFPNVAPYLNYSSHLDQGPSMPATLHKVLKWKLSPAMPKIVKRVVLNSGFRIIKNTTDWMAVWERHMKSPGFRTIRSHQKYNHMPGSIRIGRKDSIWRSINENVKKFGTKEFGFMQKSYIMPEQLEDLRKAWPRNAARRTKWIIKPPASARGTGISIVNKWSQFPKDRPLVVQKYIERPLLINENKFDMRIYVILTSINPMRLYMYKDGLARFASVKYSSEFNDLDERCMHLTNYSINKFSENYAKNEDVNACQGHKWTLQSLWCCLEERGVNTKRLWATLRNLVIRALVSGEAGLNRMYRQNVNFRYNCFELFGFDVLLDENLIPWLLEINISPSLHSDLPLDLHVKGPLIQAVLNTALYQVPPKLTEKQQKEILEELKLEGPLCHDKRLFSTCLRQEEIRKHNLFTNRSIEMREDYLDAILEHLQPDDVRCLLLSEDELNRCSPLERIFPTANTYPYLKFVDSPRYYNRLLDAWEHRYGHCREKGIEVLRGHCSNKYHLIVSEAGLAKEPSGTHNEIDALHAKKEETPGVDPNANANAVTNVTASSDMDVINNDTAEPASTQVSDTTNANELNTSAHTNATTTATATIDMKNSQNPSNELKVDRNLNHHQKNQPANKDTTSPNSNNNSNIATKHKTQIKRHETTTTTVDRKLKTDIKAS</sequence>
<dbReference type="GO" id="GO:0015631">
    <property type="term" value="F:tubulin binding"/>
    <property type="evidence" value="ECO:0007669"/>
    <property type="project" value="TreeGrafter"/>
</dbReference>